<dbReference type="GO" id="GO:0015095">
    <property type="term" value="F:magnesium ion transmembrane transporter activity"/>
    <property type="evidence" value="ECO:0007669"/>
    <property type="project" value="UniProtKB-UniRule"/>
</dbReference>
<dbReference type="Gene3D" id="1.10.357.20">
    <property type="entry name" value="SLC41 divalent cation transporters, integral membrane domain"/>
    <property type="match status" value="1"/>
</dbReference>
<keyword evidence="8" id="KW-0129">CBS domain</keyword>
<dbReference type="EMBL" id="VISQ01000001">
    <property type="protein sequence ID" value="TVZ71000.1"/>
    <property type="molecule type" value="Genomic_DNA"/>
</dbReference>
<comment type="subunit">
    <text evidence="9">Homodimer.</text>
</comment>
<keyword evidence="9" id="KW-1003">Cell membrane</keyword>
<gene>
    <name evidence="11" type="ORF">FHU10_3606</name>
</gene>
<sequence length="336" mass="37583">MSRAVLQALYENAHYEDDAIARYMNKKFFVLHHDLYVGEARKIFVNHLSNDDVPAQIFIQDGAKLVGVLSVKRLLQEENDDECIKDMMETTFFHVKPTDDREHIAELLARNHLDIVAVVDNDRLVGCLTEREIAHIIEDENTEDAQLQGASLPLDKPYLEMSSFELWKKRSVWLLLLFVAEAYTSTVIQHFEESLEAAIALAFFIPLLVGTGGNSGTQITSTIVRAMALGEVRMRDVGRVLRKEMTTSIMIALTLACAGAFRGWMMGIGYEITIIVSMTLVCITLWAAIVSSVIPMVLKRFGVDPAVVSAPFITTLIDGTGLIIYFKIAQWTLGLN</sequence>
<accession>A0A542D0A1</accession>
<dbReference type="InterPro" id="IPR046342">
    <property type="entry name" value="CBS_dom_sf"/>
</dbReference>
<evidence type="ECO:0000256" key="5">
    <source>
        <dbReference type="ARBA" id="ARBA00022842"/>
    </source>
</evidence>
<evidence type="ECO:0000256" key="6">
    <source>
        <dbReference type="ARBA" id="ARBA00022989"/>
    </source>
</evidence>
<reference evidence="11" key="2">
    <citation type="submission" date="2019-08" db="EMBL/GenBank/DDBJ databases">
        <title>Investigation of anaerobic lignin degradation for improved lignocellulosic biofuels.</title>
        <authorList>
            <person name="Deangelis K.PhD."/>
        </authorList>
    </citation>
    <scope>NUCLEOTIDE SEQUENCE [LARGE SCALE GENOMIC DNA]</scope>
    <source>
        <strain evidence="11">128R</strain>
    </source>
</reference>
<dbReference type="InterPro" id="IPR036739">
    <property type="entry name" value="SLC41_membr_dom_sf"/>
</dbReference>
<keyword evidence="3 9" id="KW-0813">Transport</keyword>
<protein>
    <recommendedName>
        <fullName evidence="9">Magnesium transporter MgtE</fullName>
    </recommendedName>
</protein>
<dbReference type="InterPro" id="IPR000644">
    <property type="entry name" value="CBS_dom"/>
</dbReference>
<reference evidence="11" key="1">
    <citation type="submission" date="2019-06" db="EMBL/GenBank/DDBJ databases">
        <authorList>
            <person name="Deangelis K."/>
            <person name="Huntemann M."/>
            <person name="Clum A."/>
            <person name="Pillay M."/>
            <person name="Palaniappan K."/>
            <person name="Varghese N."/>
            <person name="Mikhailova N."/>
            <person name="Stamatis D."/>
            <person name="Reddy T."/>
            <person name="Daum C."/>
            <person name="Shapiro N."/>
            <person name="Ivanova N."/>
            <person name="Kyrpides N."/>
            <person name="Woyke T."/>
        </authorList>
    </citation>
    <scope>NUCLEOTIDE SEQUENCE [LARGE SCALE GENOMIC DNA]</scope>
    <source>
        <strain evidence="11">128R</strain>
    </source>
</reference>
<evidence type="ECO:0000313" key="11">
    <source>
        <dbReference type="EMBL" id="TVZ71000.1"/>
    </source>
</evidence>
<dbReference type="NCBIfam" id="TIGR00400">
    <property type="entry name" value="mgtE"/>
    <property type="match status" value="1"/>
</dbReference>
<keyword evidence="7 9" id="KW-0472">Membrane</keyword>
<dbReference type="OrthoDB" id="9790355at2"/>
<dbReference type="SUPFAM" id="SSF54631">
    <property type="entry name" value="CBS-domain pair"/>
    <property type="match status" value="1"/>
</dbReference>
<keyword evidence="6 9" id="KW-1133">Transmembrane helix</keyword>
<keyword evidence="9" id="KW-0479">Metal-binding</keyword>
<dbReference type="Gene3D" id="3.10.580.10">
    <property type="entry name" value="CBS-domain"/>
    <property type="match status" value="1"/>
</dbReference>
<dbReference type="AlphaFoldDB" id="A0A542D0A1"/>
<organism evidence="11">
    <name type="scientific">Serratia fonticola</name>
    <dbReference type="NCBI Taxonomy" id="47917"/>
    <lineage>
        <taxon>Bacteria</taxon>
        <taxon>Pseudomonadati</taxon>
        <taxon>Pseudomonadota</taxon>
        <taxon>Gammaproteobacteria</taxon>
        <taxon>Enterobacterales</taxon>
        <taxon>Yersiniaceae</taxon>
        <taxon>Serratia</taxon>
    </lineage>
</organism>
<evidence type="ECO:0000256" key="1">
    <source>
        <dbReference type="ARBA" id="ARBA00004141"/>
    </source>
</evidence>
<dbReference type="Pfam" id="PF00571">
    <property type="entry name" value="CBS"/>
    <property type="match status" value="1"/>
</dbReference>
<evidence type="ECO:0000256" key="4">
    <source>
        <dbReference type="ARBA" id="ARBA00022692"/>
    </source>
</evidence>
<comment type="similarity">
    <text evidence="2 9">Belongs to the SLC41A transporter family.</text>
</comment>
<dbReference type="SUPFAM" id="SSF161093">
    <property type="entry name" value="MgtE membrane domain-like"/>
    <property type="match status" value="1"/>
</dbReference>
<feature type="transmembrane region" description="Helical" evidence="9">
    <location>
        <begin position="245"/>
        <end position="266"/>
    </location>
</feature>
<feature type="transmembrane region" description="Helical" evidence="9">
    <location>
        <begin position="306"/>
        <end position="326"/>
    </location>
</feature>
<dbReference type="PANTHER" id="PTHR41394:SF8">
    <property type="entry name" value="MAGNESIUM TRANSPORTER MGTE"/>
    <property type="match status" value="1"/>
</dbReference>
<dbReference type="SMART" id="SM00116">
    <property type="entry name" value="CBS"/>
    <property type="match status" value="2"/>
</dbReference>
<keyword evidence="4 9" id="KW-0812">Transmembrane</keyword>
<dbReference type="GO" id="GO:0046872">
    <property type="term" value="F:metal ion binding"/>
    <property type="evidence" value="ECO:0007669"/>
    <property type="project" value="UniProtKB-KW"/>
</dbReference>
<evidence type="ECO:0000256" key="3">
    <source>
        <dbReference type="ARBA" id="ARBA00022448"/>
    </source>
</evidence>
<feature type="transmembrane region" description="Helical" evidence="9">
    <location>
        <begin position="171"/>
        <end position="191"/>
    </location>
</feature>
<proteinExistence type="inferred from homology"/>
<comment type="subcellular location">
    <subcellularLocation>
        <location evidence="9">Cell membrane</location>
        <topology evidence="9">Multi-pass membrane protein</topology>
    </subcellularLocation>
    <subcellularLocation>
        <location evidence="1">Membrane</location>
        <topology evidence="1">Multi-pass membrane protein</topology>
    </subcellularLocation>
</comment>
<feature type="domain" description="CBS" evidence="10">
    <location>
        <begin position="88"/>
        <end position="143"/>
    </location>
</feature>
<feature type="transmembrane region" description="Helical" evidence="9">
    <location>
        <begin position="272"/>
        <end position="294"/>
    </location>
</feature>
<comment type="function">
    <text evidence="9">Acts as a magnesium transporter.</text>
</comment>
<dbReference type="InterPro" id="IPR006669">
    <property type="entry name" value="MgtE_transporter"/>
</dbReference>
<dbReference type="GO" id="GO:0005886">
    <property type="term" value="C:plasma membrane"/>
    <property type="evidence" value="ECO:0007669"/>
    <property type="project" value="UniProtKB-SubCell"/>
</dbReference>
<feature type="transmembrane region" description="Helical" evidence="9">
    <location>
        <begin position="197"/>
        <end position="224"/>
    </location>
</feature>
<evidence type="ECO:0000256" key="7">
    <source>
        <dbReference type="ARBA" id="ARBA00023136"/>
    </source>
</evidence>
<name>A0A542D0A1_SERFO</name>
<evidence type="ECO:0000259" key="10">
    <source>
        <dbReference type="PROSITE" id="PS51371"/>
    </source>
</evidence>
<dbReference type="InterPro" id="IPR006667">
    <property type="entry name" value="SLC41_membr_dom"/>
</dbReference>
<evidence type="ECO:0000256" key="9">
    <source>
        <dbReference type="RuleBase" id="RU362011"/>
    </source>
</evidence>
<comment type="caution">
    <text evidence="11">The sequence shown here is derived from an EMBL/GenBank/DDBJ whole genome shotgun (WGS) entry which is preliminary data.</text>
</comment>
<keyword evidence="5 9" id="KW-0460">Magnesium</keyword>
<evidence type="ECO:0000256" key="8">
    <source>
        <dbReference type="PROSITE-ProRule" id="PRU00703"/>
    </source>
</evidence>
<evidence type="ECO:0000256" key="2">
    <source>
        <dbReference type="ARBA" id="ARBA00009749"/>
    </source>
</evidence>
<dbReference type="Pfam" id="PF01769">
    <property type="entry name" value="MgtE"/>
    <property type="match status" value="1"/>
</dbReference>
<dbReference type="PROSITE" id="PS51371">
    <property type="entry name" value="CBS"/>
    <property type="match status" value="1"/>
</dbReference>
<dbReference type="PANTHER" id="PTHR41394">
    <property type="entry name" value="MAGNESIUM TRANSPORTER MGTE"/>
    <property type="match status" value="1"/>
</dbReference>